<gene>
    <name evidence="1" type="ORF">L596_015724</name>
</gene>
<dbReference type="Proteomes" id="UP000298663">
    <property type="component" value="Unassembled WGS sequence"/>
</dbReference>
<reference evidence="1 2" key="2">
    <citation type="journal article" date="2019" name="G3 (Bethesda)">
        <title>Hybrid Assembly of the Genome of the Entomopathogenic Nematode Steinernema carpocapsae Identifies the X-Chromosome.</title>
        <authorList>
            <person name="Serra L."/>
            <person name="Macchietto M."/>
            <person name="Macias-Munoz A."/>
            <person name="McGill C.J."/>
            <person name="Rodriguez I.M."/>
            <person name="Rodriguez B."/>
            <person name="Murad R."/>
            <person name="Mortazavi A."/>
        </authorList>
    </citation>
    <scope>NUCLEOTIDE SEQUENCE [LARGE SCALE GENOMIC DNA]</scope>
    <source>
        <strain evidence="1 2">ALL</strain>
    </source>
</reference>
<comment type="caution">
    <text evidence="1">The sequence shown here is derived from an EMBL/GenBank/DDBJ whole genome shotgun (WGS) entry which is preliminary data.</text>
</comment>
<keyword evidence="2" id="KW-1185">Reference proteome</keyword>
<name>A0A4U5NFT8_STECR</name>
<accession>A0A4U5NFT8</accession>
<sequence>MFCVNIGSFPENERVISQILNAQRELFYKAFIHLEHKNDDTNGFYAKTKSQWKFVNSNPLSESLPEAMNANGRLVTHLLGTLPYQFGHNFSLEQWRVELKLILNKWLISDLRLLLRLPPQLSPCRKTS</sequence>
<organism evidence="1 2">
    <name type="scientific">Steinernema carpocapsae</name>
    <name type="common">Entomopathogenic nematode</name>
    <dbReference type="NCBI Taxonomy" id="34508"/>
    <lineage>
        <taxon>Eukaryota</taxon>
        <taxon>Metazoa</taxon>
        <taxon>Ecdysozoa</taxon>
        <taxon>Nematoda</taxon>
        <taxon>Chromadorea</taxon>
        <taxon>Rhabditida</taxon>
        <taxon>Tylenchina</taxon>
        <taxon>Panagrolaimomorpha</taxon>
        <taxon>Strongyloidoidea</taxon>
        <taxon>Steinernematidae</taxon>
        <taxon>Steinernema</taxon>
    </lineage>
</organism>
<evidence type="ECO:0000313" key="2">
    <source>
        <dbReference type="Proteomes" id="UP000298663"/>
    </source>
</evidence>
<evidence type="ECO:0000313" key="1">
    <source>
        <dbReference type="EMBL" id="TKR81929.1"/>
    </source>
</evidence>
<dbReference type="OrthoDB" id="10623851at2759"/>
<dbReference type="AlphaFoldDB" id="A0A4U5NFT8"/>
<reference evidence="1 2" key="1">
    <citation type="journal article" date="2015" name="Genome Biol.">
        <title>Comparative genomics of Steinernema reveals deeply conserved gene regulatory networks.</title>
        <authorList>
            <person name="Dillman A.R."/>
            <person name="Macchietto M."/>
            <person name="Porter C.F."/>
            <person name="Rogers A."/>
            <person name="Williams B."/>
            <person name="Antoshechkin I."/>
            <person name="Lee M.M."/>
            <person name="Goodwin Z."/>
            <person name="Lu X."/>
            <person name="Lewis E.E."/>
            <person name="Goodrich-Blair H."/>
            <person name="Stock S.P."/>
            <person name="Adams B.J."/>
            <person name="Sternberg P.W."/>
            <person name="Mortazavi A."/>
        </authorList>
    </citation>
    <scope>NUCLEOTIDE SEQUENCE [LARGE SCALE GENOMIC DNA]</scope>
    <source>
        <strain evidence="1 2">ALL</strain>
    </source>
</reference>
<protein>
    <submittedName>
        <fullName evidence="1">Uncharacterized protein</fullName>
    </submittedName>
</protein>
<dbReference type="EMBL" id="AZBU02000004">
    <property type="protein sequence ID" value="TKR81929.1"/>
    <property type="molecule type" value="Genomic_DNA"/>
</dbReference>
<proteinExistence type="predicted"/>